<evidence type="ECO:0000313" key="4">
    <source>
        <dbReference type="Proteomes" id="UP001516472"/>
    </source>
</evidence>
<protein>
    <submittedName>
        <fullName evidence="3">ATPase</fullName>
    </submittedName>
</protein>
<comment type="similarity">
    <text evidence="1">Belongs to the AHA1 family.</text>
</comment>
<name>A0ABR9PWD4_9BACT</name>
<dbReference type="SUPFAM" id="SSF55961">
    <property type="entry name" value="Bet v1-like"/>
    <property type="match status" value="1"/>
</dbReference>
<dbReference type="EMBL" id="JAAIYO010000011">
    <property type="protein sequence ID" value="MBE4752238.1"/>
    <property type="molecule type" value="Genomic_DNA"/>
</dbReference>
<dbReference type="RefSeq" id="WP_193429425.1">
    <property type="nucleotide sequence ID" value="NZ_CBCSIP010000377.1"/>
</dbReference>
<evidence type="ECO:0000313" key="3">
    <source>
        <dbReference type="EMBL" id="MBE4752238.1"/>
    </source>
</evidence>
<gene>
    <name evidence="3" type="ORF">G4177_29145</name>
</gene>
<dbReference type="InterPro" id="IPR013538">
    <property type="entry name" value="ASHA1/2-like_C"/>
</dbReference>
<feature type="domain" description="Activator of Hsp90 ATPase homologue 1/2-like C-terminal" evidence="2">
    <location>
        <begin position="14"/>
        <end position="133"/>
    </location>
</feature>
<dbReference type="InterPro" id="IPR023393">
    <property type="entry name" value="START-like_dom_sf"/>
</dbReference>
<evidence type="ECO:0000259" key="2">
    <source>
        <dbReference type="Pfam" id="PF08327"/>
    </source>
</evidence>
<keyword evidence="4" id="KW-1185">Reference proteome</keyword>
<dbReference type="Gene3D" id="3.30.530.20">
    <property type="match status" value="1"/>
</dbReference>
<proteinExistence type="inferred from homology"/>
<reference evidence="3 4" key="1">
    <citation type="submission" date="2020-02" db="EMBL/GenBank/DDBJ databases">
        <authorList>
            <person name="Babadi Z.K."/>
            <person name="Risdian C."/>
            <person name="Ebrahimipour G.H."/>
            <person name="Wink J."/>
        </authorList>
    </citation>
    <scope>NUCLEOTIDE SEQUENCE [LARGE SCALE GENOMIC DNA]</scope>
    <source>
        <strain evidence="3 4">ZKHCc1 1396</strain>
    </source>
</reference>
<sequence>METKFQVQLKIQKPVAQVFDAVVNPKQLSAYFVQHASAPLVEGTTVKWRFAEVPGEHDVIVREVVLDQRIVFEWPTEDGSLTQVRMLFEPLDAGNTMVRISESGWTQDAQGFKSAYGNVGGWMHMLCCLKAWLEYGIHLRAGGAL</sequence>
<evidence type="ECO:0000256" key="1">
    <source>
        <dbReference type="ARBA" id="ARBA00006817"/>
    </source>
</evidence>
<dbReference type="Proteomes" id="UP001516472">
    <property type="component" value="Unassembled WGS sequence"/>
</dbReference>
<comment type="caution">
    <text evidence="3">The sequence shown here is derived from an EMBL/GenBank/DDBJ whole genome shotgun (WGS) entry which is preliminary data.</text>
</comment>
<organism evidence="3 4">
    <name type="scientific">Corallococcus soli</name>
    <dbReference type="NCBI Taxonomy" id="2710757"/>
    <lineage>
        <taxon>Bacteria</taxon>
        <taxon>Pseudomonadati</taxon>
        <taxon>Myxococcota</taxon>
        <taxon>Myxococcia</taxon>
        <taxon>Myxococcales</taxon>
        <taxon>Cystobacterineae</taxon>
        <taxon>Myxococcaceae</taxon>
        <taxon>Corallococcus</taxon>
    </lineage>
</organism>
<dbReference type="Pfam" id="PF08327">
    <property type="entry name" value="AHSA1"/>
    <property type="match status" value="1"/>
</dbReference>
<accession>A0ABR9PWD4</accession>